<dbReference type="EMBL" id="CP002056">
    <property type="protein sequence ID" value="ADI28409.1"/>
    <property type="molecule type" value="Genomic_DNA"/>
</dbReference>
<dbReference type="eggNOG" id="ENOG5033262">
    <property type="taxonomic scope" value="Bacteria"/>
</dbReference>
<protein>
    <submittedName>
        <fullName evidence="1">Uncharacterized protein</fullName>
    </submittedName>
</protein>
<organism evidence="1 2">
    <name type="scientific">Methylotenera versatilis (strain 301)</name>
    <dbReference type="NCBI Taxonomy" id="666681"/>
    <lineage>
        <taxon>Bacteria</taxon>
        <taxon>Pseudomonadati</taxon>
        <taxon>Pseudomonadota</taxon>
        <taxon>Betaproteobacteria</taxon>
        <taxon>Nitrosomonadales</taxon>
        <taxon>Methylophilaceae</taxon>
        <taxon>Methylotenera</taxon>
    </lineage>
</organism>
<evidence type="ECO:0000313" key="2">
    <source>
        <dbReference type="Proteomes" id="UP000000383"/>
    </source>
</evidence>
<dbReference type="HOGENOM" id="CLU_171761_0_0_4"/>
<dbReference type="RefSeq" id="WP_013146727.1">
    <property type="nucleotide sequence ID" value="NC_014207.1"/>
</dbReference>
<proteinExistence type="predicted"/>
<reference evidence="2" key="1">
    <citation type="submission" date="2010-05" db="EMBL/GenBank/DDBJ databases">
        <title>Complete sequence of Methylotenera sp. 301.</title>
        <authorList>
            <person name="Lucas S."/>
            <person name="Copeland A."/>
            <person name="Lapidus A."/>
            <person name="Cheng J.-F."/>
            <person name="Bruce D."/>
            <person name="Goodwin L."/>
            <person name="Pitluck S."/>
            <person name="Clum A."/>
            <person name="Land M."/>
            <person name="Hauser L."/>
            <person name="Kyrpides N."/>
            <person name="Ivanova N."/>
            <person name="Chistoservova L."/>
            <person name="Kalyuzhnaya M."/>
            <person name="Woyke T."/>
        </authorList>
    </citation>
    <scope>NUCLEOTIDE SEQUENCE [LARGE SCALE GENOMIC DNA]</scope>
    <source>
        <strain evidence="2">301</strain>
    </source>
</reference>
<keyword evidence="2" id="KW-1185">Reference proteome</keyword>
<sequence>MDYKEFRRHIGKAALSVNSFASIIGVLPNAVSNYSKKQFVPKEYAVIAVLMGDAADRGVDFVSVLNKFGIYEQISTDKKVSSINKYKAKT</sequence>
<dbReference type="AlphaFoldDB" id="D7DJP9"/>
<evidence type="ECO:0000313" key="1">
    <source>
        <dbReference type="EMBL" id="ADI28409.1"/>
    </source>
</evidence>
<gene>
    <name evidence="1" type="ordered locus">M301_0021</name>
</gene>
<dbReference type="OrthoDB" id="8907865at2"/>
<dbReference type="STRING" id="666681.M301_0021"/>
<dbReference type="Proteomes" id="UP000000383">
    <property type="component" value="Chromosome"/>
</dbReference>
<accession>D7DJP9</accession>
<dbReference type="KEGG" id="meh:M301_0021"/>
<name>D7DJP9_METV0</name>
<reference evidence="1 2" key="2">
    <citation type="journal article" date="2011" name="J. Bacteriol.">
        <title>Genomes of three methylotrophs from a single niche uncover genetic and metabolic divergence of Methylophilaceae.</title>
        <authorList>
            <person name="Lapidus A."/>
            <person name="Clum A."/>
            <person name="Labutti K."/>
            <person name="Kaluzhnaya M.G."/>
            <person name="Lim S."/>
            <person name="Beck D.A."/>
            <person name="Glavina Del Rio T."/>
            <person name="Nolan M."/>
            <person name="Mavromatis K."/>
            <person name="Huntemann M."/>
            <person name="Lucas S."/>
            <person name="Lidstrom M.E."/>
            <person name="Ivanova N."/>
            <person name="Chistoserdova L."/>
        </authorList>
    </citation>
    <scope>NUCLEOTIDE SEQUENCE [LARGE SCALE GENOMIC DNA]</scope>
    <source>
        <strain evidence="1 2">301</strain>
    </source>
</reference>